<comment type="caution">
    <text evidence="2">The sequence shown here is derived from an EMBL/GenBank/DDBJ whole genome shotgun (WGS) entry which is preliminary data.</text>
</comment>
<evidence type="ECO:0000313" key="3">
    <source>
        <dbReference type="Proteomes" id="UP000828251"/>
    </source>
</evidence>
<dbReference type="OrthoDB" id="1752371at2759"/>
<feature type="region of interest" description="Disordered" evidence="1">
    <location>
        <begin position="56"/>
        <end position="95"/>
    </location>
</feature>
<feature type="compositionally biased region" description="Pro residues" evidence="1">
    <location>
        <begin position="63"/>
        <end position="77"/>
    </location>
</feature>
<reference evidence="2 3" key="1">
    <citation type="journal article" date="2021" name="Plant Biotechnol. J.">
        <title>Multi-omics assisted identification of the key and species-specific regulatory components of drought-tolerant mechanisms in Gossypium stocksii.</title>
        <authorList>
            <person name="Yu D."/>
            <person name="Ke L."/>
            <person name="Zhang D."/>
            <person name="Wu Y."/>
            <person name="Sun Y."/>
            <person name="Mei J."/>
            <person name="Sun J."/>
            <person name="Sun Y."/>
        </authorList>
    </citation>
    <scope>NUCLEOTIDE SEQUENCE [LARGE SCALE GENOMIC DNA]</scope>
    <source>
        <strain evidence="3">cv. E1</strain>
        <tissue evidence="2">Leaf</tissue>
    </source>
</reference>
<protein>
    <submittedName>
        <fullName evidence="2">Uncharacterized protein</fullName>
    </submittedName>
</protein>
<name>A0A9D3W7M4_9ROSI</name>
<dbReference type="EMBL" id="JAIQCV010000003">
    <property type="protein sequence ID" value="KAH1114457.1"/>
    <property type="molecule type" value="Genomic_DNA"/>
</dbReference>
<gene>
    <name evidence="2" type="ORF">J1N35_007835</name>
</gene>
<dbReference type="Proteomes" id="UP000828251">
    <property type="component" value="Unassembled WGS sequence"/>
</dbReference>
<accession>A0A9D3W7M4</accession>
<evidence type="ECO:0000313" key="2">
    <source>
        <dbReference type="EMBL" id="KAH1114457.1"/>
    </source>
</evidence>
<keyword evidence="3" id="KW-1185">Reference proteome</keyword>
<dbReference type="AlphaFoldDB" id="A0A9D3W7M4"/>
<evidence type="ECO:0000256" key="1">
    <source>
        <dbReference type="SAM" id="MobiDB-lite"/>
    </source>
</evidence>
<organism evidence="2 3">
    <name type="scientific">Gossypium stocksii</name>
    <dbReference type="NCBI Taxonomy" id="47602"/>
    <lineage>
        <taxon>Eukaryota</taxon>
        <taxon>Viridiplantae</taxon>
        <taxon>Streptophyta</taxon>
        <taxon>Embryophyta</taxon>
        <taxon>Tracheophyta</taxon>
        <taxon>Spermatophyta</taxon>
        <taxon>Magnoliopsida</taxon>
        <taxon>eudicotyledons</taxon>
        <taxon>Gunneridae</taxon>
        <taxon>Pentapetalae</taxon>
        <taxon>rosids</taxon>
        <taxon>malvids</taxon>
        <taxon>Malvales</taxon>
        <taxon>Malvaceae</taxon>
        <taxon>Malvoideae</taxon>
        <taxon>Gossypium</taxon>
    </lineage>
</organism>
<sequence>MNHEASQPSKQKFKKKSSQNEFYERYINGDPSIGPLGEDNCKFLYLVNYFAKLPQPIQNLPTNPKPSSPPKSSPPPAIKRVTKPKKNSFPQPCYKKIPKWVQNNPLSETTKVPEPTPVCMYQSMDTLYDQEFPPLQEFAQ</sequence>
<proteinExistence type="predicted"/>